<dbReference type="PANTHER" id="PTHR22946">
    <property type="entry name" value="DIENELACTONE HYDROLASE DOMAIN-CONTAINING PROTEIN-RELATED"/>
    <property type="match status" value="1"/>
</dbReference>
<dbReference type="EMBL" id="CABHMZ010000033">
    <property type="protein sequence ID" value="VUX12311.1"/>
    <property type="molecule type" value="Genomic_DNA"/>
</dbReference>
<feature type="domain" description="Serine aminopeptidase S33" evidence="3">
    <location>
        <begin position="87"/>
        <end position="199"/>
    </location>
</feature>
<feature type="domain" description="Peptidase S33 tripeptidyl aminopeptidase-like C-terminal" evidence="2">
    <location>
        <begin position="246"/>
        <end position="300"/>
    </location>
</feature>
<evidence type="ECO:0000313" key="4">
    <source>
        <dbReference type="EMBL" id="VUX12311.1"/>
    </source>
</evidence>
<dbReference type="InterPro" id="IPR029058">
    <property type="entry name" value="AB_hydrolase_fold"/>
</dbReference>
<dbReference type="AlphaFoldDB" id="A0A564TYE5"/>
<keyword evidence="1" id="KW-0812">Transmembrane</keyword>
<accession>A0A564TYE5</accession>
<protein>
    <submittedName>
        <fullName evidence="4">Fermentation/respiration switch protein</fullName>
    </submittedName>
</protein>
<proteinExistence type="predicted"/>
<name>A0A564TYE5_STRCV</name>
<evidence type="ECO:0000256" key="1">
    <source>
        <dbReference type="SAM" id="Phobius"/>
    </source>
</evidence>
<evidence type="ECO:0000313" key="5">
    <source>
        <dbReference type="Proteomes" id="UP000385544"/>
    </source>
</evidence>
<dbReference type="InterPro" id="IPR013595">
    <property type="entry name" value="Pept_S33_TAP-like_C"/>
</dbReference>
<dbReference type="OrthoDB" id="9780269at2"/>
<evidence type="ECO:0000259" key="3">
    <source>
        <dbReference type="Pfam" id="PF12146"/>
    </source>
</evidence>
<organism evidence="4 5">
    <name type="scientific">Streptococcus constellatus</name>
    <dbReference type="NCBI Taxonomy" id="76860"/>
    <lineage>
        <taxon>Bacteria</taxon>
        <taxon>Bacillati</taxon>
        <taxon>Bacillota</taxon>
        <taxon>Bacilli</taxon>
        <taxon>Lactobacillales</taxon>
        <taxon>Streptococcaceae</taxon>
        <taxon>Streptococcus</taxon>
        <taxon>Streptococcus anginosus group</taxon>
    </lineage>
</organism>
<reference evidence="4 5" key="1">
    <citation type="submission" date="2019-07" db="EMBL/GenBank/DDBJ databases">
        <authorList>
            <person name="Hibberd C M."/>
            <person name="Gehrig L. J."/>
            <person name="Chang H.-W."/>
            <person name="Venkatesh S."/>
        </authorList>
    </citation>
    <scope>NUCLEOTIDE SEQUENCE [LARGE SCALE GENOMIC DNA]</scope>
    <source>
        <strain evidence="4">Streptococcus_constellatus_SS_Bg39</strain>
    </source>
</reference>
<dbReference type="SUPFAM" id="SSF53474">
    <property type="entry name" value="alpha/beta-Hydrolases"/>
    <property type="match status" value="1"/>
</dbReference>
<dbReference type="InterPro" id="IPR050261">
    <property type="entry name" value="FrsA_esterase"/>
</dbReference>
<dbReference type="Proteomes" id="UP000385544">
    <property type="component" value="Unassembled WGS sequence"/>
</dbReference>
<feature type="transmembrane region" description="Helical" evidence="1">
    <location>
        <begin position="9"/>
        <end position="30"/>
    </location>
</feature>
<dbReference type="RefSeq" id="WP_144211061.1">
    <property type="nucleotide sequence ID" value="NZ_CABHMZ010000033.1"/>
</dbReference>
<keyword evidence="1" id="KW-1133">Transmembrane helix</keyword>
<dbReference type="Pfam" id="PF12146">
    <property type="entry name" value="Hydrolase_4"/>
    <property type="match status" value="1"/>
</dbReference>
<dbReference type="InterPro" id="IPR022742">
    <property type="entry name" value="Hydrolase_4"/>
</dbReference>
<keyword evidence="1" id="KW-0472">Membrane</keyword>
<dbReference type="Gene3D" id="3.40.50.1820">
    <property type="entry name" value="alpha/beta hydrolase"/>
    <property type="match status" value="1"/>
</dbReference>
<gene>
    <name evidence="4" type="ORF">SCSS39_00069</name>
</gene>
<sequence length="308" mass="33712">MKKLKQKRIWTVIAGGVVAIAIAGGTYLYASQGDRSASNIITAQSSQGNSQINRQYQVETREIFYESNGNRIFGLARIPQGAGRVPTVIFAHGFGANHDQEELIQKSLASNGIAVYTIDFAGGTGDNGRSEGEMINMSVLTEQQNLQEALKIMKKQSFVDTNNIFLLGASQGGVVSSLTAVANSNQVRGVALLYPAFSLFDDAHERFRSESAIPNTYNLMGLTVGRRYFEDIWNIEIFNAISKYKGPVTIFHGTDDNIVPYSYAERASRTFPHATLTTVENAGHGFSASEQSQIANQLVDFVNNHKNN</sequence>
<evidence type="ECO:0000259" key="2">
    <source>
        <dbReference type="Pfam" id="PF08386"/>
    </source>
</evidence>
<dbReference type="Pfam" id="PF08386">
    <property type="entry name" value="Abhydrolase_4"/>
    <property type="match status" value="1"/>
</dbReference>